<protein>
    <submittedName>
        <fullName evidence="1">DUF2164 domain-containing protein</fullName>
    </submittedName>
</protein>
<proteinExistence type="predicted"/>
<evidence type="ECO:0000313" key="1">
    <source>
        <dbReference type="EMBL" id="RUQ25526.1"/>
    </source>
</evidence>
<accession>A0A3S0VES0</accession>
<reference evidence="1 2" key="1">
    <citation type="submission" date="2018-12" db="EMBL/GenBank/DDBJ databases">
        <title>Bacillus chawlae sp. nov., Bacillus glennii sp. nov., and Bacillus saganii sp. nov. Isolated from the Vehicle Assembly Building at Kennedy Space Center where the Viking Spacecraft were Assembled.</title>
        <authorList>
            <person name="Seuylemezian A."/>
            <person name="Vaishampayan P."/>
        </authorList>
    </citation>
    <scope>NUCLEOTIDE SEQUENCE [LARGE SCALE GENOMIC DNA]</scope>
    <source>
        <strain evidence="1 2">L5</strain>
    </source>
</reference>
<comment type="caution">
    <text evidence="1">The sequence shown here is derived from an EMBL/GenBank/DDBJ whole genome shotgun (WGS) entry which is preliminary data.</text>
</comment>
<dbReference type="RefSeq" id="WP_126866934.1">
    <property type="nucleotide sequence ID" value="NZ_JAUSTX010000017.1"/>
</dbReference>
<keyword evidence="2" id="KW-1185">Reference proteome</keyword>
<evidence type="ECO:0000313" key="2">
    <source>
        <dbReference type="Proteomes" id="UP000267430"/>
    </source>
</evidence>
<gene>
    <name evidence="1" type="ORF">ELQ35_19940</name>
</gene>
<dbReference type="Proteomes" id="UP000267430">
    <property type="component" value="Unassembled WGS sequence"/>
</dbReference>
<dbReference type="InterPro" id="IPR018680">
    <property type="entry name" value="DUF2164"/>
</dbReference>
<dbReference type="EMBL" id="RYZZ01000040">
    <property type="protein sequence ID" value="RUQ25526.1"/>
    <property type="molecule type" value="Genomic_DNA"/>
</dbReference>
<name>A0A3S0VES0_9BACI</name>
<dbReference type="AlphaFoldDB" id="A0A3S0VES0"/>
<dbReference type="Pfam" id="PF09932">
    <property type="entry name" value="DUF2164"/>
    <property type="match status" value="1"/>
</dbReference>
<dbReference type="OrthoDB" id="573733at2"/>
<sequence length="80" mass="9394">MYIKFPLEQKTAMIRSIQEYVYREQGEEIGDLSAENHLEFILKEIAPFIYNEGVKDAKAVVEDRMMIIEEDLTSLERPVK</sequence>
<organism evidence="1 2">
    <name type="scientific">Peribacillus cavernae</name>
    <dbReference type="NCBI Taxonomy" id="1674310"/>
    <lineage>
        <taxon>Bacteria</taxon>
        <taxon>Bacillati</taxon>
        <taxon>Bacillota</taxon>
        <taxon>Bacilli</taxon>
        <taxon>Bacillales</taxon>
        <taxon>Bacillaceae</taxon>
        <taxon>Peribacillus</taxon>
    </lineage>
</organism>